<dbReference type="STRING" id="310780.SAMN05216267_105732"/>
<evidence type="ECO:0000313" key="8">
    <source>
        <dbReference type="Proteomes" id="UP000181951"/>
    </source>
</evidence>
<evidence type="ECO:0000256" key="4">
    <source>
        <dbReference type="ARBA" id="ARBA00022842"/>
    </source>
</evidence>
<proteinExistence type="inferred from homology"/>
<dbReference type="RefSeq" id="WP_245791765.1">
    <property type="nucleotide sequence ID" value="NZ_FODD01000057.1"/>
</dbReference>
<dbReference type="InterPro" id="IPR000086">
    <property type="entry name" value="NUDIX_hydrolase_dom"/>
</dbReference>
<dbReference type="Proteomes" id="UP000181951">
    <property type="component" value="Unassembled WGS sequence"/>
</dbReference>
<dbReference type="Gene3D" id="2.30.130.30">
    <property type="entry name" value="Hypothetical protein"/>
    <property type="match status" value="1"/>
</dbReference>
<comment type="similarity">
    <text evidence="2 5">Belongs to the Nudix hydrolase family.</text>
</comment>
<dbReference type="Pfam" id="PF04266">
    <property type="entry name" value="ASCH"/>
    <property type="match status" value="1"/>
</dbReference>
<evidence type="ECO:0000256" key="2">
    <source>
        <dbReference type="ARBA" id="ARBA00005582"/>
    </source>
</evidence>
<dbReference type="PANTHER" id="PTHR43046:SF12">
    <property type="entry name" value="GDP-MANNOSE MANNOSYL HYDROLASE"/>
    <property type="match status" value="1"/>
</dbReference>
<dbReference type="EMBL" id="FODD01000057">
    <property type="protein sequence ID" value="SEO93673.1"/>
    <property type="molecule type" value="Genomic_DNA"/>
</dbReference>
<dbReference type="InterPro" id="IPR015797">
    <property type="entry name" value="NUDIX_hydrolase-like_dom_sf"/>
</dbReference>
<evidence type="ECO:0000256" key="5">
    <source>
        <dbReference type="RuleBase" id="RU003476"/>
    </source>
</evidence>
<evidence type="ECO:0000259" key="6">
    <source>
        <dbReference type="PROSITE" id="PS51462"/>
    </source>
</evidence>
<reference evidence="7 8" key="1">
    <citation type="submission" date="2016-10" db="EMBL/GenBank/DDBJ databases">
        <authorList>
            <person name="de Groot N.N."/>
        </authorList>
    </citation>
    <scope>NUCLEOTIDE SEQUENCE [LARGE SCALE GENOMIC DNA]</scope>
    <source>
        <strain evidence="7 8">CGMCC 4.2026</strain>
    </source>
</reference>
<dbReference type="PROSITE" id="PS51462">
    <property type="entry name" value="NUDIX"/>
    <property type="match status" value="1"/>
</dbReference>
<comment type="cofactor">
    <cofactor evidence="1">
        <name>Mg(2+)</name>
        <dbReference type="ChEBI" id="CHEBI:18420"/>
    </cofactor>
</comment>
<dbReference type="InterPro" id="IPR015947">
    <property type="entry name" value="PUA-like_sf"/>
</dbReference>
<evidence type="ECO:0000313" key="7">
    <source>
        <dbReference type="EMBL" id="SEO93673.1"/>
    </source>
</evidence>
<organism evidence="7 8">
    <name type="scientific">Actinacidiphila rubida</name>
    <dbReference type="NCBI Taxonomy" id="310780"/>
    <lineage>
        <taxon>Bacteria</taxon>
        <taxon>Bacillati</taxon>
        <taxon>Actinomycetota</taxon>
        <taxon>Actinomycetes</taxon>
        <taxon>Kitasatosporales</taxon>
        <taxon>Streptomycetaceae</taxon>
        <taxon>Actinacidiphila</taxon>
    </lineage>
</organism>
<dbReference type="InterPro" id="IPR020084">
    <property type="entry name" value="NUDIX_hydrolase_CS"/>
</dbReference>
<keyword evidence="8" id="KW-1185">Reference proteome</keyword>
<keyword evidence="4" id="KW-0460">Magnesium</keyword>
<dbReference type="PRINTS" id="PR00502">
    <property type="entry name" value="NUDIXFAMILY"/>
</dbReference>
<dbReference type="PROSITE" id="PS00893">
    <property type="entry name" value="NUDIX_BOX"/>
    <property type="match status" value="1"/>
</dbReference>
<dbReference type="GO" id="GO:0016787">
    <property type="term" value="F:hydrolase activity"/>
    <property type="evidence" value="ECO:0007669"/>
    <property type="project" value="UniProtKB-KW"/>
</dbReference>
<sequence>MPDDTQQTIPAVTSSLAGDATPEHHMHLLGRYYSQVEAGRKTIEVRTATARKTAVRVGDTIVFHRQDGSRHLDVIVNRIGRYGSFTELLETEEAARIDPDASPAEQLNNLRAIYPPDKEALGVLAFEFDHRPGRPGVALPMSAEEFVHTLAPHSAYGCLYVRDEHDRPLQLRTVYGSRQWQFPGGTVEPGEDPLTAARRETVEETGLELGHGSPRLLLTHYLRPDPGWPMGGVGFIFDGGQLTPEQLRHIRLDPTEHDLWALHDLAHWQRLMADDSYIRLKAVERARHGQGPTYLATGP</sequence>
<evidence type="ECO:0000256" key="3">
    <source>
        <dbReference type="ARBA" id="ARBA00022801"/>
    </source>
</evidence>
<feature type="domain" description="Nudix hydrolase" evidence="6">
    <location>
        <begin position="151"/>
        <end position="287"/>
    </location>
</feature>
<dbReference type="SUPFAM" id="SSF55811">
    <property type="entry name" value="Nudix"/>
    <property type="match status" value="1"/>
</dbReference>
<name>A0A1H8TT13_9ACTN</name>
<protein>
    <submittedName>
        <fullName evidence="7">ASC-1 homology (ASCH) domain-containing protein</fullName>
    </submittedName>
</protein>
<dbReference type="AlphaFoldDB" id="A0A1H8TT13"/>
<dbReference type="InterPro" id="IPR020476">
    <property type="entry name" value="Nudix_hydrolase"/>
</dbReference>
<evidence type="ECO:0000256" key="1">
    <source>
        <dbReference type="ARBA" id="ARBA00001946"/>
    </source>
</evidence>
<accession>A0A1H8TT13</accession>
<dbReference type="PANTHER" id="PTHR43046">
    <property type="entry name" value="GDP-MANNOSE MANNOSYL HYDROLASE"/>
    <property type="match status" value="1"/>
</dbReference>
<dbReference type="InterPro" id="IPR007374">
    <property type="entry name" value="ASCH_domain"/>
</dbReference>
<dbReference type="Pfam" id="PF00293">
    <property type="entry name" value="NUDIX"/>
    <property type="match status" value="1"/>
</dbReference>
<keyword evidence="3 5" id="KW-0378">Hydrolase</keyword>
<dbReference type="SUPFAM" id="SSF88697">
    <property type="entry name" value="PUA domain-like"/>
    <property type="match status" value="1"/>
</dbReference>
<gene>
    <name evidence="7" type="ORF">SAMN05216267_105732</name>
</gene>
<dbReference type="Gene3D" id="3.90.79.10">
    <property type="entry name" value="Nucleoside Triphosphate Pyrophosphohydrolase"/>
    <property type="match status" value="1"/>
</dbReference>